<dbReference type="EMBL" id="BMAO01015588">
    <property type="protein sequence ID" value="GFR02781.1"/>
    <property type="molecule type" value="Genomic_DNA"/>
</dbReference>
<gene>
    <name evidence="2" type="ORF">TNCT_175861</name>
</gene>
<reference evidence="2" key="1">
    <citation type="submission" date="2020-07" db="EMBL/GenBank/DDBJ databases">
        <title>Multicomponent nature underlies the extraordinary mechanical properties of spider dragline silk.</title>
        <authorList>
            <person name="Kono N."/>
            <person name="Nakamura H."/>
            <person name="Mori M."/>
            <person name="Yoshida Y."/>
            <person name="Ohtoshi R."/>
            <person name="Malay A.D."/>
            <person name="Moran D.A.P."/>
            <person name="Tomita M."/>
            <person name="Numata K."/>
            <person name="Arakawa K."/>
        </authorList>
    </citation>
    <scope>NUCLEOTIDE SEQUENCE</scope>
</reference>
<feature type="region of interest" description="Disordered" evidence="1">
    <location>
        <begin position="1"/>
        <end position="21"/>
    </location>
</feature>
<name>A0A8X6JDP3_TRICU</name>
<dbReference type="Proteomes" id="UP000887116">
    <property type="component" value="Unassembled WGS sequence"/>
</dbReference>
<organism evidence="2 3">
    <name type="scientific">Trichonephila clavata</name>
    <name type="common">Joro spider</name>
    <name type="synonym">Nephila clavata</name>
    <dbReference type="NCBI Taxonomy" id="2740835"/>
    <lineage>
        <taxon>Eukaryota</taxon>
        <taxon>Metazoa</taxon>
        <taxon>Ecdysozoa</taxon>
        <taxon>Arthropoda</taxon>
        <taxon>Chelicerata</taxon>
        <taxon>Arachnida</taxon>
        <taxon>Araneae</taxon>
        <taxon>Araneomorphae</taxon>
        <taxon>Entelegynae</taxon>
        <taxon>Araneoidea</taxon>
        <taxon>Nephilidae</taxon>
        <taxon>Trichonephila</taxon>
    </lineage>
</organism>
<protein>
    <submittedName>
        <fullName evidence="2">Uncharacterized protein</fullName>
    </submittedName>
</protein>
<dbReference type="AlphaFoldDB" id="A0A8X6JDP3"/>
<proteinExistence type="predicted"/>
<sequence length="92" mass="10455">MFRQPPPRMTGRTGHVGPSRVHLNNRSVGAELCLESFHSTVNVISLRNECFANPRHDGRTVMVDHPRHQNTRSLGPELCPESFHRTVNVMSR</sequence>
<evidence type="ECO:0000256" key="1">
    <source>
        <dbReference type="SAM" id="MobiDB-lite"/>
    </source>
</evidence>
<keyword evidence="3" id="KW-1185">Reference proteome</keyword>
<accession>A0A8X6JDP3</accession>
<evidence type="ECO:0000313" key="2">
    <source>
        <dbReference type="EMBL" id="GFR02781.1"/>
    </source>
</evidence>
<evidence type="ECO:0000313" key="3">
    <source>
        <dbReference type="Proteomes" id="UP000887116"/>
    </source>
</evidence>
<comment type="caution">
    <text evidence="2">The sequence shown here is derived from an EMBL/GenBank/DDBJ whole genome shotgun (WGS) entry which is preliminary data.</text>
</comment>